<sequence>MTKMSLRRNIFRIVESRLWYGIFFAFFFLLPITSMPLVVKLVHSDVVAAPSGLLLVIILFFYVFPRLLSGNYLSENAIPLICFIIISLIATLISFFYAIPDYKNASVYSASISAVLTLLVGFGFYLASSLWVQDESRLRFTLRVFNWSGFIVLLWTFLQAVFWYSSYRYPNWMKEIHFFLSIGPLYRQRFVGFALEPSWLAHQLNLLYLPLWFASTITGFTSHRRRFGWLTFERFLFLFGMGILYLTLSRVGLVAFLLTVTFFVFSSLWRRRSRLLRKYRSNTISILIILMIILLILAFLVFLGWTLSKLDYRMANLFQLDLRGRSDPLMYLAEKLSLAARFVYWDSGFKIFNQFPLLGIGLGHAGFYMPNTLSAYALKLVEVRDLLFRTETLLNIKSLWIRILAETGIFGFSFFFTWILNVWIKAKMMTQHNSRLIQTIGWMGCFVLIAFLLEGFSLDTFALPYLWTSTGIISSVKSPLSSNSVKAKI</sequence>
<evidence type="ECO:0000256" key="2">
    <source>
        <dbReference type="ARBA" id="ARBA00022692"/>
    </source>
</evidence>
<feature type="transmembrane region" description="Helical" evidence="5">
    <location>
        <begin position="47"/>
        <end position="65"/>
    </location>
</feature>
<accession>A0A0S7BWF6</accession>
<dbReference type="Proteomes" id="UP000053370">
    <property type="component" value="Unassembled WGS sequence"/>
</dbReference>
<dbReference type="GO" id="GO:0016020">
    <property type="term" value="C:membrane"/>
    <property type="evidence" value="ECO:0007669"/>
    <property type="project" value="UniProtKB-SubCell"/>
</dbReference>
<proteinExistence type="predicted"/>
<gene>
    <name evidence="7" type="ORF">ATC1_131837</name>
</gene>
<dbReference type="EMBL" id="DF968181">
    <property type="protein sequence ID" value="GAP41841.1"/>
    <property type="molecule type" value="Genomic_DNA"/>
</dbReference>
<feature type="transmembrane region" description="Helical" evidence="5">
    <location>
        <begin position="199"/>
        <end position="220"/>
    </location>
</feature>
<evidence type="ECO:0000313" key="7">
    <source>
        <dbReference type="EMBL" id="GAP41841.1"/>
    </source>
</evidence>
<evidence type="ECO:0000256" key="1">
    <source>
        <dbReference type="ARBA" id="ARBA00004141"/>
    </source>
</evidence>
<feature type="transmembrane region" description="Helical" evidence="5">
    <location>
        <begin position="281"/>
        <end position="308"/>
    </location>
</feature>
<protein>
    <submittedName>
        <fullName evidence="7">O-antigen ligase like membrane protein</fullName>
    </submittedName>
</protein>
<feature type="transmembrane region" description="Helical" evidence="5">
    <location>
        <begin position="144"/>
        <end position="164"/>
    </location>
</feature>
<name>A0A0S7BWF6_9CHLR</name>
<keyword evidence="4 5" id="KW-0472">Membrane</keyword>
<dbReference type="PANTHER" id="PTHR37422">
    <property type="entry name" value="TEICHURONIC ACID BIOSYNTHESIS PROTEIN TUAE"/>
    <property type="match status" value="1"/>
</dbReference>
<reference evidence="7" key="1">
    <citation type="journal article" date="2015" name="Genome Announc.">
        <title>Draft Genome Sequence of Anaerolineae Strain TC1, a Novel Isolate from a Methanogenic Wastewater Treatment System.</title>
        <authorList>
            <person name="Matsuura N."/>
            <person name="Tourlousse D.M."/>
            <person name="Sun L."/>
            <person name="Toyonaga M."/>
            <person name="Kuroda K."/>
            <person name="Ohashi A."/>
            <person name="Cruz R."/>
            <person name="Yamaguchi T."/>
            <person name="Sekiguchi Y."/>
        </authorList>
    </citation>
    <scope>NUCLEOTIDE SEQUENCE [LARGE SCALE GENOMIC DNA]</scope>
    <source>
        <strain evidence="7">TC1</strain>
    </source>
</reference>
<keyword evidence="2 5" id="KW-0812">Transmembrane</keyword>
<dbReference type="Pfam" id="PF04932">
    <property type="entry name" value="Wzy_C"/>
    <property type="match status" value="1"/>
</dbReference>
<organism evidence="7">
    <name type="scientific">Flexilinea flocculi</name>
    <dbReference type="NCBI Taxonomy" id="1678840"/>
    <lineage>
        <taxon>Bacteria</taxon>
        <taxon>Bacillati</taxon>
        <taxon>Chloroflexota</taxon>
        <taxon>Anaerolineae</taxon>
        <taxon>Anaerolineales</taxon>
        <taxon>Anaerolineaceae</taxon>
        <taxon>Flexilinea</taxon>
    </lineage>
</organism>
<feature type="transmembrane region" description="Helical" evidence="5">
    <location>
        <begin position="227"/>
        <end position="245"/>
    </location>
</feature>
<keyword evidence="8" id="KW-1185">Reference proteome</keyword>
<feature type="domain" description="O-antigen ligase-related" evidence="6">
    <location>
        <begin position="236"/>
        <end position="416"/>
    </location>
</feature>
<feature type="transmembrane region" description="Helical" evidence="5">
    <location>
        <begin position="77"/>
        <end position="99"/>
    </location>
</feature>
<evidence type="ECO:0000256" key="5">
    <source>
        <dbReference type="SAM" id="Phobius"/>
    </source>
</evidence>
<feature type="transmembrane region" description="Helical" evidence="5">
    <location>
        <begin position="20"/>
        <end position="41"/>
    </location>
</feature>
<feature type="transmembrane region" description="Helical" evidence="5">
    <location>
        <begin position="399"/>
        <end position="424"/>
    </location>
</feature>
<comment type="subcellular location">
    <subcellularLocation>
        <location evidence="1">Membrane</location>
        <topology evidence="1">Multi-pass membrane protein</topology>
    </subcellularLocation>
</comment>
<dbReference type="PANTHER" id="PTHR37422:SF13">
    <property type="entry name" value="LIPOPOLYSACCHARIDE BIOSYNTHESIS PROTEIN PA4999-RELATED"/>
    <property type="match status" value="1"/>
</dbReference>
<keyword evidence="7" id="KW-0436">Ligase</keyword>
<feature type="transmembrane region" description="Helical" evidence="5">
    <location>
        <begin position="357"/>
        <end position="379"/>
    </location>
</feature>
<keyword evidence="3 5" id="KW-1133">Transmembrane helix</keyword>
<evidence type="ECO:0000256" key="3">
    <source>
        <dbReference type="ARBA" id="ARBA00022989"/>
    </source>
</evidence>
<dbReference type="GO" id="GO:0016874">
    <property type="term" value="F:ligase activity"/>
    <property type="evidence" value="ECO:0007669"/>
    <property type="project" value="UniProtKB-KW"/>
</dbReference>
<dbReference type="RefSeq" id="WP_062283854.1">
    <property type="nucleotide sequence ID" value="NZ_DF968181.1"/>
</dbReference>
<dbReference type="STRING" id="1678840.ATC1_131837"/>
<feature type="transmembrane region" description="Helical" evidence="5">
    <location>
        <begin position="105"/>
        <end position="132"/>
    </location>
</feature>
<evidence type="ECO:0000259" key="6">
    <source>
        <dbReference type="Pfam" id="PF04932"/>
    </source>
</evidence>
<dbReference type="InterPro" id="IPR007016">
    <property type="entry name" value="O-antigen_ligase-rel_domated"/>
</dbReference>
<evidence type="ECO:0000256" key="4">
    <source>
        <dbReference type="ARBA" id="ARBA00023136"/>
    </source>
</evidence>
<dbReference type="InterPro" id="IPR051533">
    <property type="entry name" value="WaaL-like"/>
</dbReference>
<dbReference type="AlphaFoldDB" id="A0A0S7BWF6"/>
<feature type="transmembrane region" description="Helical" evidence="5">
    <location>
        <begin position="251"/>
        <end position="269"/>
    </location>
</feature>
<evidence type="ECO:0000313" key="8">
    <source>
        <dbReference type="Proteomes" id="UP000053370"/>
    </source>
</evidence>
<feature type="transmembrane region" description="Helical" evidence="5">
    <location>
        <begin position="436"/>
        <end position="458"/>
    </location>
</feature>